<dbReference type="SUPFAM" id="SSF53474">
    <property type="entry name" value="alpha/beta-Hydrolases"/>
    <property type="match status" value="1"/>
</dbReference>
<keyword evidence="3" id="KW-0378">Hydrolase</keyword>
<comment type="caution">
    <text evidence="3">The sequence shown here is derived from an EMBL/GenBank/DDBJ whole genome shotgun (WGS) entry which is preliminary data.</text>
</comment>
<dbReference type="PRINTS" id="PR00111">
    <property type="entry name" value="ABHYDROLASE"/>
</dbReference>
<dbReference type="Proteomes" id="UP001169764">
    <property type="component" value="Unassembled WGS sequence"/>
</dbReference>
<dbReference type="PROSITE" id="PS51318">
    <property type="entry name" value="TAT"/>
    <property type="match status" value="1"/>
</dbReference>
<gene>
    <name evidence="3" type="ORF">Q4F19_07465</name>
</gene>
<dbReference type="Pfam" id="PF00561">
    <property type="entry name" value="Abhydrolase_1"/>
    <property type="match status" value="1"/>
</dbReference>
<organism evidence="3 4">
    <name type="scientific">Sphingomonas natans</name>
    <dbReference type="NCBI Taxonomy" id="3063330"/>
    <lineage>
        <taxon>Bacteria</taxon>
        <taxon>Pseudomonadati</taxon>
        <taxon>Pseudomonadota</taxon>
        <taxon>Alphaproteobacteria</taxon>
        <taxon>Sphingomonadales</taxon>
        <taxon>Sphingomonadaceae</taxon>
        <taxon>Sphingomonas</taxon>
    </lineage>
</organism>
<dbReference type="PANTHER" id="PTHR43433:SF3">
    <property type="entry name" value="NON-HEME CHLOROPEROXIDASE"/>
    <property type="match status" value="1"/>
</dbReference>
<keyword evidence="4" id="KW-1185">Reference proteome</keyword>
<evidence type="ECO:0000259" key="2">
    <source>
        <dbReference type="Pfam" id="PF00561"/>
    </source>
</evidence>
<dbReference type="InterPro" id="IPR029058">
    <property type="entry name" value="AB_hydrolase_fold"/>
</dbReference>
<proteinExistence type="inferred from homology"/>
<dbReference type="PANTHER" id="PTHR43433">
    <property type="entry name" value="HYDROLASE, ALPHA/BETA FOLD FAMILY PROTEIN"/>
    <property type="match status" value="1"/>
</dbReference>
<accession>A0ABT8Y7D8</accession>
<dbReference type="InterPro" id="IPR006311">
    <property type="entry name" value="TAT_signal"/>
</dbReference>
<reference evidence="3" key="1">
    <citation type="submission" date="2023-07" db="EMBL/GenBank/DDBJ databases">
        <authorList>
            <person name="Kim M."/>
        </authorList>
    </citation>
    <scope>NUCLEOTIDE SEQUENCE</scope>
    <source>
        <strain evidence="3">BIUV-7</strain>
    </source>
</reference>
<dbReference type="GO" id="GO:0016787">
    <property type="term" value="F:hydrolase activity"/>
    <property type="evidence" value="ECO:0007669"/>
    <property type="project" value="UniProtKB-KW"/>
</dbReference>
<dbReference type="InterPro" id="IPR000073">
    <property type="entry name" value="AB_hydrolase_1"/>
</dbReference>
<evidence type="ECO:0000313" key="3">
    <source>
        <dbReference type="EMBL" id="MDO6414216.1"/>
    </source>
</evidence>
<comment type="similarity">
    <text evidence="1">Belongs to the AB hydrolase superfamily. Bacterial non-heme haloperoxidase / perhydrolase family.</text>
</comment>
<dbReference type="RefSeq" id="WP_303541250.1">
    <property type="nucleotide sequence ID" value="NZ_JAUOTP010000003.1"/>
</dbReference>
<dbReference type="PRINTS" id="PR00412">
    <property type="entry name" value="EPOXHYDRLASE"/>
</dbReference>
<feature type="domain" description="AB hydrolase-1" evidence="2">
    <location>
        <begin position="75"/>
        <end position="307"/>
    </location>
</feature>
<sequence length="326" mass="34975">MIDHEETGSQAGDFSRRGVLTGAGLAVGVAALSATTAGEASAATTGASASPTGDGYATAADGARLYYKDWGKGQPIFFHHGWPLTADDWDGQMLFFLSKGYRVIAMDRRGHGRSSQTATGNDMDTYAADVDAVVKLLDLRDVVHIGHSTGGGEVARYVARHGQGRVAKAVLVSSVPPIMMQTPSNPGGLPRSVFDGFRSQLAANRADFYWQVPIPFYGFNRPATPVIEGVRQNWWRQGMMGGAKAHYDCIKAFSETEQTGDLKAMAVPTLILQGDDDQIVPYKDAALLQAKLIPDNRLKIYPGFSHGMLTLNGDVINPDILAFIKG</sequence>
<evidence type="ECO:0000256" key="1">
    <source>
        <dbReference type="ARBA" id="ARBA00038128"/>
    </source>
</evidence>
<dbReference type="InterPro" id="IPR000639">
    <property type="entry name" value="Epox_hydrolase-like"/>
</dbReference>
<protein>
    <submittedName>
        <fullName evidence="3">Alpha/beta hydrolase</fullName>
    </submittedName>
</protein>
<name>A0ABT8Y7D8_9SPHN</name>
<dbReference type="InterPro" id="IPR050471">
    <property type="entry name" value="AB_hydrolase"/>
</dbReference>
<dbReference type="Gene3D" id="3.40.50.1820">
    <property type="entry name" value="alpha/beta hydrolase"/>
    <property type="match status" value="1"/>
</dbReference>
<evidence type="ECO:0000313" key="4">
    <source>
        <dbReference type="Proteomes" id="UP001169764"/>
    </source>
</evidence>
<dbReference type="EMBL" id="JAUOTP010000003">
    <property type="protein sequence ID" value="MDO6414216.1"/>
    <property type="molecule type" value="Genomic_DNA"/>
</dbReference>